<dbReference type="SUPFAM" id="SSF52540">
    <property type="entry name" value="P-loop containing nucleoside triphosphate hydrolases"/>
    <property type="match status" value="2"/>
</dbReference>
<dbReference type="SMART" id="SM00382">
    <property type="entry name" value="AAA"/>
    <property type="match status" value="2"/>
</dbReference>
<evidence type="ECO:0000256" key="7">
    <source>
        <dbReference type="ARBA" id="ARBA00022737"/>
    </source>
</evidence>
<evidence type="ECO:0000256" key="8">
    <source>
        <dbReference type="ARBA" id="ARBA00022741"/>
    </source>
</evidence>
<evidence type="ECO:0000256" key="3">
    <source>
        <dbReference type="ARBA" id="ARBA00005417"/>
    </source>
</evidence>
<sequence length="852" mass="91556">MRDITKQFGTFKANDNINLTVRPGEIHALLGENGAGKSTLMNILSGLLEPTSGEIFMNGSKVIINGPTAANRLGIGMVHQHFMLVDAFTVTENIILGSEPTNGGILDRKKAKAEIKRVSEQYGLSVDPDAYIRDISVGAQQRVEILKTLYRGADVLIFDEPTAVLTPQEIDELIEIMRGLVKEGKSIILITHKLDEIKKVADRCTVIRRGQSIDTVNVKDVSSQQLADMMVGRSVSFKTEKKAAEPKEVVLSIKDLVVKESRGLEAVKSLSLDVRAGEVMGIAGIDGNGQTELIQALTGLRKSESGSVELNGESITNKHPRAITESGVGHVPEDRHKYGLILEMTLAENIALQTYYQKPLSNNGVLNYTQINSYARKLIEEYDVRTTNELVPAKALSGGNQQKAIIAREIDRDPDLLIVSQPTRGLDVGAIEYIHKRLIEQRDKNKAVLLVSFELDEILNVSDRIAVIHAGKIVGIVDPKETSENELGLLMAGYSLEEARVELNNKAGQDPIAGYQAMLQTAFKSPKSIGEIFVTAAPLIFTALGFAVANSAGFFNIGLSGQALCGWVASIWVALSMPDASRMIVLPVAIITGALAGAVAAAIPGLLRAFFGTSEVIVTIMLNYVFLYTSTHIVNNVMSGDLMSNKGVTKVIGENASLRTAFLKEISGGSRLNLGIFLALIFLVLIWFLMKKTTLGYEIRSVGLNPYGSEYAGMSSKRTIVMSMVISGTLAGLGGVVLGLGTFGNFFVQGSSLSIGFDGMAISLLGAGSSVGIFLSALLFSILKLGGQGMPLRAGVPIELVDVVIASIIFFVAISYLIRFLLAKASGNKKEVVVVEELDGQTDLNSQEGGKI</sequence>
<dbReference type="Gene3D" id="3.40.50.300">
    <property type="entry name" value="P-loop containing nucleotide triphosphate hydrolases"/>
    <property type="match status" value="2"/>
</dbReference>
<evidence type="ECO:0000313" key="15">
    <source>
        <dbReference type="EMBL" id="KAF9404530.1"/>
    </source>
</evidence>
<dbReference type="GO" id="GO:0016887">
    <property type="term" value="F:ATP hydrolysis activity"/>
    <property type="evidence" value="ECO:0007669"/>
    <property type="project" value="InterPro"/>
</dbReference>
<dbReference type="PROSITE" id="PS00211">
    <property type="entry name" value="ABC_TRANSPORTER_1"/>
    <property type="match status" value="1"/>
</dbReference>
<evidence type="ECO:0000259" key="14">
    <source>
        <dbReference type="PROSITE" id="PS50893"/>
    </source>
</evidence>
<dbReference type="GO" id="GO:0005886">
    <property type="term" value="C:plasma membrane"/>
    <property type="evidence" value="ECO:0007669"/>
    <property type="project" value="UniProtKB-SubCell"/>
</dbReference>
<keyword evidence="5" id="KW-1003">Cell membrane</keyword>
<dbReference type="InterPro" id="IPR027417">
    <property type="entry name" value="P-loop_NTPase"/>
</dbReference>
<feature type="transmembrane region" description="Helical" evidence="13">
    <location>
        <begin position="803"/>
        <end position="822"/>
    </location>
</feature>
<dbReference type="InterPro" id="IPR003593">
    <property type="entry name" value="AAA+_ATPase"/>
</dbReference>
<gene>
    <name evidence="15" type="ORF">HW555_014296</name>
</gene>
<dbReference type="AlphaFoldDB" id="A0A835G3S8"/>
<dbReference type="GO" id="GO:0005524">
    <property type="term" value="F:ATP binding"/>
    <property type="evidence" value="ECO:0007669"/>
    <property type="project" value="UniProtKB-KW"/>
</dbReference>
<feature type="transmembrane region" description="Helical" evidence="13">
    <location>
        <begin position="554"/>
        <end position="575"/>
    </location>
</feature>
<feature type="transmembrane region" description="Helical" evidence="13">
    <location>
        <begin position="760"/>
        <end position="783"/>
    </location>
</feature>
<dbReference type="EMBL" id="JACKWZ010000952">
    <property type="protein sequence ID" value="KAF9404530.1"/>
    <property type="molecule type" value="Genomic_DNA"/>
</dbReference>
<evidence type="ECO:0000256" key="12">
    <source>
        <dbReference type="ARBA" id="ARBA00023136"/>
    </source>
</evidence>
<keyword evidence="10" id="KW-1278">Translocase</keyword>
<evidence type="ECO:0000256" key="9">
    <source>
        <dbReference type="ARBA" id="ARBA00022840"/>
    </source>
</evidence>
<dbReference type="CDD" id="cd03215">
    <property type="entry name" value="ABC_Carb_Monos_II"/>
    <property type="match status" value="1"/>
</dbReference>
<comment type="caution">
    <text evidence="15">The sequence shown here is derived from an EMBL/GenBank/DDBJ whole genome shotgun (WGS) entry which is preliminary data.</text>
</comment>
<dbReference type="PANTHER" id="PTHR43790:SF4">
    <property type="entry name" value="GUANOSINE IMPORT ATP-BINDING PROTEIN NUPO"/>
    <property type="match status" value="1"/>
</dbReference>
<evidence type="ECO:0000256" key="5">
    <source>
        <dbReference type="ARBA" id="ARBA00022475"/>
    </source>
</evidence>
<dbReference type="Pfam" id="PF00005">
    <property type="entry name" value="ABC_tran"/>
    <property type="match status" value="2"/>
</dbReference>
<dbReference type="GO" id="GO:0022857">
    <property type="term" value="F:transmembrane transporter activity"/>
    <property type="evidence" value="ECO:0007669"/>
    <property type="project" value="InterPro"/>
</dbReference>
<keyword evidence="7" id="KW-0677">Repeat</keyword>
<accession>A0A835G3S8</accession>
<dbReference type="FunFam" id="3.40.50.300:FF:001390">
    <property type="entry name" value="ABC transporter, ATP-binding protein"/>
    <property type="match status" value="1"/>
</dbReference>
<feature type="domain" description="ABC transporter" evidence="14">
    <location>
        <begin position="1"/>
        <end position="234"/>
    </location>
</feature>
<keyword evidence="6 13" id="KW-0812">Transmembrane</keyword>
<evidence type="ECO:0000256" key="4">
    <source>
        <dbReference type="ARBA" id="ARBA00022448"/>
    </source>
</evidence>
<dbReference type="InterPro" id="IPR001851">
    <property type="entry name" value="ABC_transp_permease"/>
</dbReference>
<feature type="transmembrane region" description="Helical" evidence="13">
    <location>
        <begin position="672"/>
        <end position="690"/>
    </location>
</feature>
<feature type="domain" description="ABC transporter" evidence="14">
    <location>
        <begin position="251"/>
        <end position="495"/>
    </location>
</feature>
<evidence type="ECO:0000256" key="11">
    <source>
        <dbReference type="ARBA" id="ARBA00022989"/>
    </source>
</evidence>
<evidence type="ECO:0000256" key="1">
    <source>
        <dbReference type="ARBA" id="ARBA00004202"/>
    </source>
</evidence>
<feature type="transmembrane region" description="Helical" evidence="13">
    <location>
        <begin position="584"/>
        <end position="603"/>
    </location>
</feature>
<keyword evidence="4" id="KW-0813">Transport</keyword>
<dbReference type="Proteomes" id="UP000648187">
    <property type="component" value="Unassembled WGS sequence"/>
</dbReference>
<keyword evidence="11 13" id="KW-1133">Transmembrane helix</keyword>
<dbReference type="Pfam" id="PF02653">
    <property type="entry name" value="BPD_transp_2"/>
    <property type="match status" value="1"/>
</dbReference>
<proteinExistence type="inferred from homology"/>
<dbReference type="InterPro" id="IPR017871">
    <property type="entry name" value="ABC_transporter-like_CS"/>
</dbReference>
<dbReference type="InterPro" id="IPR003439">
    <property type="entry name" value="ABC_transporter-like_ATP-bd"/>
</dbReference>
<comment type="subcellular location">
    <subcellularLocation>
        <location evidence="2">Cell membrane</location>
        <topology evidence="2">Multi-pass membrane protein</topology>
    </subcellularLocation>
    <subcellularLocation>
        <location evidence="1">Cell membrane</location>
        <topology evidence="1">Peripheral membrane protein</topology>
    </subcellularLocation>
</comment>
<organism evidence="15 16">
    <name type="scientific">Spodoptera exigua</name>
    <name type="common">Beet armyworm</name>
    <name type="synonym">Noctua fulgens</name>
    <dbReference type="NCBI Taxonomy" id="7107"/>
    <lineage>
        <taxon>Eukaryota</taxon>
        <taxon>Metazoa</taxon>
        <taxon>Ecdysozoa</taxon>
        <taxon>Arthropoda</taxon>
        <taxon>Hexapoda</taxon>
        <taxon>Insecta</taxon>
        <taxon>Pterygota</taxon>
        <taxon>Neoptera</taxon>
        <taxon>Endopterygota</taxon>
        <taxon>Lepidoptera</taxon>
        <taxon>Glossata</taxon>
        <taxon>Ditrysia</taxon>
        <taxon>Noctuoidea</taxon>
        <taxon>Noctuidae</taxon>
        <taxon>Amphipyrinae</taxon>
        <taxon>Spodoptera</taxon>
    </lineage>
</organism>
<keyword evidence="8" id="KW-0547">Nucleotide-binding</keyword>
<name>A0A835G3S8_SPOEX</name>
<dbReference type="CDD" id="cd06580">
    <property type="entry name" value="TM_PBP1_transp_TpRbsC_like"/>
    <property type="match status" value="1"/>
</dbReference>
<evidence type="ECO:0000256" key="6">
    <source>
        <dbReference type="ARBA" id="ARBA00022692"/>
    </source>
</evidence>
<feature type="transmembrane region" description="Helical" evidence="13">
    <location>
        <begin position="528"/>
        <end position="548"/>
    </location>
</feature>
<keyword evidence="16" id="KW-1185">Reference proteome</keyword>
<dbReference type="CDD" id="cd03216">
    <property type="entry name" value="ABC_Carb_Monos_I"/>
    <property type="match status" value="1"/>
</dbReference>
<evidence type="ECO:0000313" key="16">
    <source>
        <dbReference type="Proteomes" id="UP000648187"/>
    </source>
</evidence>
<evidence type="ECO:0000256" key="13">
    <source>
        <dbReference type="SAM" id="Phobius"/>
    </source>
</evidence>
<comment type="similarity">
    <text evidence="3">Belongs to the ABC transporter superfamily.</text>
</comment>
<evidence type="ECO:0000256" key="2">
    <source>
        <dbReference type="ARBA" id="ARBA00004651"/>
    </source>
</evidence>
<dbReference type="InterPro" id="IPR050107">
    <property type="entry name" value="ABC_carbohydrate_import_ATPase"/>
</dbReference>
<feature type="transmembrane region" description="Helical" evidence="13">
    <location>
        <begin position="720"/>
        <end position="748"/>
    </location>
</feature>
<reference evidence="15" key="1">
    <citation type="submission" date="2020-08" db="EMBL/GenBank/DDBJ databases">
        <title>Spodoptera exigua strain:BAW_Kor-Di-RS1 Genome sequencing and assembly.</title>
        <authorList>
            <person name="Kim J."/>
            <person name="Nam H.Y."/>
            <person name="Kwon M."/>
            <person name="Choi J.H."/>
            <person name="Cho S.R."/>
            <person name="Kim G.-H."/>
        </authorList>
    </citation>
    <scope>NUCLEOTIDE SEQUENCE</scope>
    <source>
        <strain evidence="15">BAW_Kor-Di-RS1</strain>
        <tissue evidence="15">Whole-body</tissue>
    </source>
</reference>
<keyword evidence="9" id="KW-0067">ATP-binding</keyword>
<keyword evidence="12 13" id="KW-0472">Membrane</keyword>
<feature type="transmembrane region" description="Helical" evidence="13">
    <location>
        <begin position="609"/>
        <end position="629"/>
    </location>
</feature>
<dbReference type="FunFam" id="3.40.50.300:FF:000127">
    <property type="entry name" value="Ribose import ATP-binding protein RbsA"/>
    <property type="match status" value="1"/>
</dbReference>
<protein>
    <recommendedName>
        <fullName evidence="14">ABC transporter domain-containing protein</fullName>
    </recommendedName>
</protein>
<evidence type="ECO:0000256" key="10">
    <source>
        <dbReference type="ARBA" id="ARBA00022967"/>
    </source>
</evidence>
<dbReference type="PROSITE" id="PS50893">
    <property type="entry name" value="ABC_TRANSPORTER_2"/>
    <property type="match status" value="2"/>
</dbReference>
<dbReference type="PANTHER" id="PTHR43790">
    <property type="entry name" value="CARBOHYDRATE TRANSPORT ATP-BINDING PROTEIN MG119-RELATED"/>
    <property type="match status" value="1"/>
</dbReference>